<protein>
    <submittedName>
        <fullName evidence="2">GNAT family N-acetyltransferase</fullName>
    </submittedName>
</protein>
<dbReference type="InterPro" id="IPR000182">
    <property type="entry name" value="GNAT_dom"/>
</dbReference>
<evidence type="ECO:0000313" key="3">
    <source>
        <dbReference type="Proteomes" id="UP000565468"/>
    </source>
</evidence>
<dbReference type="Pfam" id="PF00583">
    <property type="entry name" value="Acetyltransf_1"/>
    <property type="match status" value="1"/>
</dbReference>
<accession>A0A848M0W5</accession>
<proteinExistence type="predicted"/>
<dbReference type="PANTHER" id="PTHR31143:SF2">
    <property type="entry name" value="FR47-LIKE DOMAIN-CONTAINING PROTEIN-RELATED"/>
    <property type="match status" value="1"/>
</dbReference>
<dbReference type="SUPFAM" id="SSF55729">
    <property type="entry name" value="Acyl-CoA N-acyltransferases (Nat)"/>
    <property type="match status" value="1"/>
</dbReference>
<dbReference type="Proteomes" id="UP000565468">
    <property type="component" value="Unassembled WGS sequence"/>
</dbReference>
<organism evidence="2 3">
    <name type="scientific">Paenibacillus lemnae</name>
    <dbReference type="NCBI Taxonomy" id="1330551"/>
    <lineage>
        <taxon>Bacteria</taxon>
        <taxon>Bacillati</taxon>
        <taxon>Bacillota</taxon>
        <taxon>Bacilli</taxon>
        <taxon>Bacillales</taxon>
        <taxon>Paenibacillaceae</taxon>
        <taxon>Paenibacillus</taxon>
    </lineage>
</organism>
<dbReference type="EMBL" id="JABBPN010000001">
    <property type="protein sequence ID" value="NMO94405.1"/>
    <property type="molecule type" value="Genomic_DNA"/>
</dbReference>
<dbReference type="PANTHER" id="PTHR31143">
    <property type="match status" value="1"/>
</dbReference>
<reference evidence="2 3" key="1">
    <citation type="submission" date="2020-04" db="EMBL/GenBank/DDBJ databases">
        <title>Paenibacillus algicola sp. nov., a novel marine bacterium producing alginate lyase.</title>
        <authorList>
            <person name="Huang H."/>
        </authorList>
    </citation>
    <scope>NUCLEOTIDE SEQUENCE [LARGE SCALE GENOMIC DNA]</scope>
    <source>
        <strain evidence="2 3">L7-75</strain>
    </source>
</reference>
<dbReference type="InterPro" id="IPR027365">
    <property type="entry name" value="GNAT_acetyltra_YdfB-like"/>
</dbReference>
<evidence type="ECO:0000259" key="1">
    <source>
        <dbReference type="PROSITE" id="PS51186"/>
    </source>
</evidence>
<dbReference type="GO" id="GO:0016747">
    <property type="term" value="F:acyltransferase activity, transferring groups other than amino-acyl groups"/>
    <property type="evidence" value="ECO:0007669"/>
    <property type="project" value="InterPro"/>
</dbReference>
<keyword evidence="2" id="KW-0808">Transferase</keyword>
<dbReference type="Gene3D" id="3.40.630.30">
    <property type="match status" value="1"/>
</dbReference>
<name>A0A848M0W5_PAELE</name>
<dbReference type="InterPro" id="IPR016181">
    <property type="entry name" value="Acyl_CoA_acyltransferase"/>
</dbReference>
<gene>
    <name evidence="2" type="ORF">HII30_01220</name>
</gene>
<dbReference type="RefSeq" id="WP_169503098.1">
    <property type="nucleotide sequence ID" value="NZ_JABBPN010000001.1"/>
</dbReference>
<comment type="caution">
    <text evidence="2">The sequence shown here is derived from an EMBL/GenBank/DDBJ whole genome shotgun (WGS) entry which is preliminary data.</text>
</comment>
<keyword evidence="3" id="KW-1185">Reference proteome</keyword>
<evidence type="ECO:0000313" key="2">
    <source>
        <dbReference type="EMBL" id="NMO94405.1"/>
    </source>
</evidence>
<dbReference type="AlphaFoldDB" id="A0A848M0W5"/>
<feature type="domain" description="N-acetyltransferase" evidence="1">
    <location>
        <begin position="132"/>
        <end position="271"/>
    </location>
</feature>
<sequence length="271" mass="30575">MFVEARPDELFTQEDRFGEDEVPYNLFYLIADLPGSRAVRSLDHRMFYAQSSNGVPWLWLDRNVPDAEKPEMIRQLIHFVDDDGLKGICSGPDSAALFSALYGERYGVRKQRSMSMEAYACRELQAPKRVEGSIRPAVLDDQMTIARFLADFSEDGYGRSVDAKAQLEAAEGLIQKGGLHVWEVEGRVLSMAQIAHRSPRHGRINAVFTERSERGKGYAAAIVADLCRMLMKESLMPMLYADLVNPSSNRLYRKIGFVPSGRIDDIRFSSV</sequence>
<dbReference type="PROSITE" id="PS51186">
    <property type="entry name" value="GNAT"/>
    <property type="match status" value="1"/>
</dbReference>